<evidence type="ECO:0000313" key="2">
    <source>
        <dbReference type="EMBL" id="AQW35034.1"/>
    </source>
</evidence>
<reference evidence="2" key="1">
    <citation type="submission" date="2016-09" db="EMBL/GenBank/DDBJ databases">
        <authorList>
            <person name="Capua I."/>
            <person name="De Benedictis P."/>
            <person name="Joannis T."/>
            <person name="Lombin L.H."/>
            <person name="Cattoli G."/>
        </authorList>
    </citation>
    <scope>NUCLEOTIDE SEQUENCE</scope>
    <source>
        <strain evidence="2">Sgr29</strain>
    </source>
</reference>
<dbReference type="EMBL" id="KX817190">
    <property type="protein sequence ID" value="AQW35034.1"/>
    <property type="molecule type" value="Genomic_DNA"/>
</dbReference>
<dbReference type="AlphaFoldDB" id="A0A1S6QMJ9"/>
<evidence type="ECO:0000259" key="1">
    <source>
        <dbReference type="Pfam" id="PF01814"/>
    </source>
</evidence>
<accession>A0A1S6QMJ9</accession>
<feature type="domain" description="Hemerythrin-like" evidence="1">
    <location>
        <begin position="30"/>
        <end position="148"/>
    </location>
</feature>
<proteinExistence type="predicted"/>
<protein>
    <recommendedName>
        <fullName evidence="1">Hemerythrin-like domain-containing protein</fullName>
    </recommendedName>
</protein>
<sequence>MSSQDTELDSAGKRFRDQPPGAVDFTVMFLTHDALLRDLRRLEAAAAEGRHGEEAVRNGWDTIKHELHIHHVGEDEAVWPQLREKVTAPGELATLDLMEAEHGQIDPLQARVDAAFTTGGAELQSAVKEFAASLALHMEHEEDRALPLVEHHLGPEGWAKYHQYMMGSQGMDEVGFYLAWLLDDAPDSARTKVLGMLPPPVQGLFQQSFEPAYRAAPRWTTPTV</sequence>
<dbReference type="InterPro" id="IPR012312">
    <property type="entry name" value="Hemerythrin-like"/>
</dbReference>
<organism evidence="2">
    <name type="scientific">Streptomyces griseoruber</name>
    <dbReference type="NCBI Taxonomy" id="1943"/>
    <lineage>
        <taxon>Bacteria</taxon>
        <taxon>Bacillati</taxon>
        <taxon>Actinomycetota</taxon>
        <taxon>Actinomycetes</taxon>
        <taxon>Kitasatosporales</taxon>
        <taxon>Streptomycetaceae</taxon>
        <taxon>Streptomyces</taxon>
    </lineage>
</organism>
<dbReference type="Gene3D" id="1.20.120.520">
    <property type="entry name" value="nmb1532 protein domain like"/>
    <property type="match status" value="1"/>
</dbReference>
<dbReference type="CDD" id="cd12108">
    <property type="entry name" value="Hr-like"/>
    <property type="match status" value="1"/>
</dbReference>
<name>A0A1S6QMJ9_9ACTN</name>
<dbReference type="Pfam" id="PF01814">
    <property type="entry name" value="Hemerythrin"/>
    <property type="match status" value="1"/>
</dbReference>